<dbReference type="EMBL" id="JAAEEH010000012">
    <property type="protein sequence ID" value="NDL67283.1"/>
    <property type="molecule type" value="Genomic_DNA"/>
</dbReference>
<organism evidence="1 2">
    <name type="scientific">Anaerotalea alkaliphila</name>
    <dbReference type="NCBI Taxonomy" id="2662126"/>
    <lineage>
        <taxon>Bacteria</taxon>
        <taxon>Bacillati</taxon>
        <taxon>Bacillota</taxon>
        <taxon>Clostridia</taxon>
        <taxon>Eubacteriales</taxon>
        <taxon>Anaerotalea</taxon>
    </lineage>
</organism>
<dbReference type="PANTHER" id="PTHR43649:SF12">
    <property type="entry name" value="DIACETYLCHITOBIOSE BINDING PROTEIN DASA"/>
    <property type="match status" value="1"/>
</dbReference>
<proteinExistence type="predicted"/>
<dbReference type="PANTHER" id="PTHR43649">
    <property type="entry name" value="ARABINOSE-BINDING PROTEIN-RELATED"/>
    <property type="match status" value="1"/>
</dbReference>
<dbReference type="Pfam" id="PF01547">
    <property type="entry name" value="SBP_bac_1"/>
    <property type="match status" value="1"/>
</dbReference>
<dbReference type="InterPro" id="IPR050490">
    <property type="entry name" value="Bact_solute-bd_prot1"/>
</dbReference>
<keyword evidence="2" id="KW-1185">Reference proteome</keyword>
<evidence type="ECO:0000313" key="2">
    <source>
        <dbReference type="Proteomes" id="UP000461585"/>
    </source>
</evidence>
<dbReference type="RefSeq" id="WP_162370007.1">
    <property type="nucleotide sequence ID" value="NZ_JAAEEH010000012.1"/>
</dbReference>
<gene>
    <name evidence="1" type="ORF">GXN74_05970</name>
</gene>
<dbReference type="AlphaFoldDB" id="A0A7X5HV92"/>
<protein>
    <submittedName>
        <fullName evidence="1">Carbohydrate ABC transporter substrate-binding protein</fullName>
    </submittedName>
</protein>
<dbReference type="Proteomes" id="UP000461585">
    <property type="component" value="Unassembled WGS sequence"/>
</dbReference>
<dbReference type="SUPFAM" id="SSF53850">
    <property type="entry name" value="Periplasmic binding protein-like II"/>
    <property type="match status" value="1"/>
</dbReference>
<dbReference type="InterPro" id="IPR006059">
    <property type="entry name" value="SBP"/>
</dbReference>
<evidence type="ECO:0000313" key="1">
    <source>
        <dbReference type="EMBL" id="NDL67283.1"/>
    </source>
</evidence>
<sequence>MRKRPIAGCPLPALSLILILSLLLLPLSGCRGEAPGPYSSPTNEFHPKTIRILLYKVEILEGMDRLVHAFQASHPGIRVEVAYAGIEYGAALKGRFAAGEKPDIFNNSGYAEFSHWKPELADLSGEPWVDRLLPGAADPVTDGEGRVYGLPVNLEGYGYIYNKALFTRAGILEPPMDYESLAAAVEKLEAAGIVPFVNGYQVWWVLGTHFMNIALANREDPDAFVQAAMAGEVRLGEDPVVRNWIRMLDLTLAHGYGDPMTIGYNKQLELFAKGEGAMIQQGNWIQTQIQELAPELELGMLPIPVVDGEPGSIPVGVPSNWVVHRNSPVKEEAKEFLRWMAGSQEGQRILLEEFKFIPPFSDVPYTREQLGPLAVEVGNHIEAGRTLGWHWMKLPEGSLNMIGILLQQYVAGELSADRMLEGIERILQEM</sequence>
<name>A0A7X5HV92_9FIRM</name>
<dbReference type="Gene3D" id="3.40.190.10">
    <property type="entry name" value="Periplasmic binding protein-like II"/>
    <property type="match status" value="2"/>
</dbReference>
<accession>A0A7X5HV92</accession>
<reference evidence="1 2" key="1">
    <citation type="submission" date="2020-01" db="EMBL/GenBank/DDBJ databases">
        <title>Anaeroalcalibacter tamaniensis gen. nov., sp. nov., moderately halophilic strictly anaerobic fermenter bacterium from mud volcano of Taman peninsula.</title>
        <authorList>
            <person name="Frolova A."/>
            <person name="Merkel A.Y."/>
            <person name="Slobodkin A.I."/>
        </authorList>
    </citation>
    <scope>NUCLEOTIDE SEQUENCE [LARGE SCALE GENOMIC DNA]</scope>
    <source>
        <strain evidence="1 2">F-3ap</strain>
    </source>
</reference>
<comment type="caution">
    <text evidence="1">The sequence shown here is derived from an EMBL/GenBank/DDBJ whole genome shotgun (WGS) entry which is preliminary data.</text>
</comment>